<evidence type="ECO:0000313" key="1">
    <source>
        <dbReference type="EMBL" id="GBN59691.1"/>
    </source>
</evidence>
<protein>
    <submittedName>
        <fullName evidence="1">Uncharacterized protein</fullName>
    </submittedName>
</protein>
<evidence type="ECO:0000313" key="2">
    <source>
        <dbReference type="Proteomes" id="UP000499080"/>
    </source>
</evidence>
<gene>
    <name evidence="1" type="ORF">AVEN_26110_1</name>
</gene>
<dbReference type="AlphaFoldDB" id="A0A4Y2Q8F9"/>
<sequence length="142" mass="16448">MIEYCMNTEYFNSFDTGTSQTSLQAKDDRRPERPNIAAKIPPLSLTVIDFSPTERAFFVRVARPDGLGEKEGFIRIRTVPAVLWFLRMVGEFPSSLKEELGRSRILRFLYSNGLRNQRLKNLIRIELFILSYTEILSIITNI</sequence>
<proteinExistence type="predicted"/>
<organism evidence="1 2">
    <name type="scientific">Araneus ventricosus</name>
    <name type="common">Orbweaver spider</name>
    <name type="synonym">Epeira ventricosa</name>
    <dbReference type="NCBI Taxonomy" id="182803"/>
    <lineage>
        <taxon>Eukaryota</taxon>
        <taxon>Metazoa</taxon>
        <taxon>Ecdysozoa</taxon>
        <taxon>Arthropoda</taxon>
        <taxon>Chelicerata</taxon>
        <taxon>Arachnida</taxon>
        <taxon>Araneae</taxon>
        <taxon>Araneomorphae</taxon>
        <taxon>Entelegynae</taxon>
        <taxon>Araneoidea</taxon>
        <taxon>Araneidae</taxon>
        <taxon>Araneus</taxon>
    </lineage>
</organism>
<reference evidence="1 2" key="1">
    <citation type="journal article" date="2019" name="Sci. Rep.">
        <title>Orb-weaving spider Araneus ventricosus genome elucidates the spidroin gene catalogue.</title>
        <authorList>
            <person name="Kono N."/>
            <person name="Nakamura H."/>
            <person name="Ohtoshi R."/>
            <person name="Moran D.A.P."/>
            <person name="Shinohara A."/>
            <person name="Yoshida Y."/>
            <person name="Fujiwara M."/>
            <person name="Mori M."/>
            <person name="Tomita M."/>
            <person name="Arakawa K."/>
        </authorList>
    </citation>
    <scope>NUCLEOTIDE SEQUENCE [LARGE SCALE GENOMIC DNA]</scope>
</reference>
<dbReference type="Proteomes" id="UP000499080">
    <property type="component" value="Unassembled WGS sequence"/>
</dbReference>
<keyword evidence="2" id="KW-1185">Reference proteome</keyword>
<dbReference type="EMBL" id="BGPR01013217">
    <property type="protein sequence ID" value="GBN59691.1"/>
    <property type="molecule type" value="Genomic_DNA"/>
</dbReference>
<comment type="caution">
    <text evidence="1">The sequence shown here is derived from an EMBL/GenBank/DDBJ whole genome shotgun (WGS) entry which is preliminary data.</text>
</comment>
<accession>A0A4Y2Q8F9</accession>
<name>A0A4Y2Q8F9_ARAVE</name>